<dbReference type="OrthoDB" id="3214694at2"/>
<dbReference type="PANTHER" id="PTHR43046">
    <property type="entry name" value="GDP-MANNOSE MANNOSYL HYDROLASE"/>
    <property type="match status" value="1"/>
</dbReference>
<comment type="similarity">
    <text evidence="2 5">Belongs to the Nudix hydrolase family.</text>
</comment>
<evidence type="ECO:0000256" key="3">
    <source>
        <dbReference type="ARBA" id="ARBA00022801"/>
    </source>
</evidence>
<reference evidence="7 8" key="2">
    <citation type="submission" date="2018-12" db="EMBL/GenBank/DDBJ databases">
        <title>Nakamurella antarcticus sp. nov., isolated from Antarctica South Shetland Islands soil.</title>
        <authorList>
            <person name="Peng F."/>
        </authorList>
    </citation>
    <scope>NUCLEOTIDE SEQUENCE [LARGE SCALE GENOMIC DNA]</scope>
    <source>
        <strain evidence="7 8">S14-144</strain>
    </source>
</reference>
<evidence type="ECO:0000256" key="5">
    <source>
        <dbReference type="RuleBase" id="RU003476"/>
    </source>
</evidence>
<keyword evidence="4" id="KW-0460">Magnesium</keyword>
<dbReference type="Pfam" id="PF00293">
    <property type="entry name" value="NUDIX"/>
    <property type="match status" value="1"/>
</dbReference>
<dbReference type="PRINTS" id="PR00502">
    <property type="entry name" value="NUDIXFAMILY"/>
</dbReference>
<name>A0A3G8ZK67_9ACTN</name>
<dbReference type="InterPro" id="IPR020084">
    <property type="entry name" value="NUDIX_hydrolase_CS"/>
</dbReference>
<keyword evidence="8" id="KW-1185">Reference proteome</keyword>
<accession>A0A3G8ZK67</accession>
<evidence type="ECO:0000256" key="1">
    <source>
        <dbReference type="ARBA" id="ARBA00001946"/>
    </source>
</evidence>
<dbReference type="CDD" id="cd04685">
    <property type="entry name" value="NUDIX_Hydrolase"/>
    <property type="match status" value="1"/>
</dbReference>
<sequence>MGFVVAIVIALLLVAALRLWRIAVRVDRLHRRTEAAWAGLEVALARRAVAARALAAAGGLDPDLAAVLRSSALAVESASRPDRADAENELTRALQLLPISIDPGLAAELFETADRVMLARRFYNDAVRDTRALRSDRFTRMFRLAGRASLPQYFEIAEYQLPKAVARVSARVVLFNEDDKVLLMEGHDPSAPGANWWFTPGGGVETGESLVQAAVRELHEETGLALAESDLHGPIWWRVARISYDGAIFEQTEHFFLARAHPDPDKWLSRAGFTDLERLAIGELRWFDRAELVGADSPVYPVELAAKLPAALAVLQAPTDASPTQIH</sequence>
<dbReference type="GO" id="GO:0016787">
    <property type="term" value="F:hydrolase activity"/>
    <property type="evidence" value="ECO:0007669"/>
    <property type="project" value="UniProtKB-KW"/>
</dbReference>
<dbReference type="AlphaFoldDB" id="A0A3G8ZK67"/>
<keyword evidence="3 5" id="KW-0378">Hydrolase</keyword>
<dbReference type="InterPro" id="IPR000086">
    <property type="entry name" value="NUDIX_hydrolase_dom"/>
</dbReference>
<dbReference type="InterPro" id="IPR020476">
    <property type="entry name" value="Nudix_hydrolase"/>
</dbReference>
<dbReference type="SUPFAM" id="SSF140478">
    <property type="entry name" value="LemA-like"/>
    <property type="match status" value="1"/>
</dbReference>
<dbReference type="Proteomes" id="UP000268084">
    <property type="component" value="Chromosome"/>
</dbReference>
<evidence type="ECO:0000313" key="8">
    <source>
        <dbReference type="Proteomes" id="UP000268084"/>
    </source>
</evidence>
<evidence type="ECO:0000256" key="4">
    <source>
        <dbReference type="ARBA" id="ARBA00022842"/>
    </source>
</evidence>
<evidence type="ECO:0000256" key="2">
    <source>
        <dbReference type="ARBA" id="ARBA00005582"/>
    </source>
</evidence>
<dbReference type="RefSeq" id="WP_124798407.1">
    <property type="nucleotide sequence ID" value="NZ_CP034170.1"/>
</dbReference>
<dbReference type="PANTHER" id="PTHR43046:SF12">
    <property type="entry name" value="GDP-MANNOSE MANNOSYL HYDROLASE"/>
    <property type="match status" value="1"/>
</dbReference>
<dbReference type="SUPFAM" id="SSF55811">
    <property type="entry name" value="Nudix"/>
    <property type="match status" value="1"/>
</dbReference>
<dbReference type="PROSITE" id="PS51462">
    <property type="entry name" value="NUDIX"/>
    <property type="match status" value="1"/>
</dbReference>
<dbReference type="EMBL" id="CP034170">
    <property type="protein sequence ID" value="AZI57722.1"/>
    <property type="molecule type" value="Genomic_DNA"/>
</dbReference>
<protein>
    <submittedName>
        <fullName evidence="7">NUDIX domain-containing protein</fullName>
    </submittedName>
</protein>
<comment type="cofactor">
    <cofactor evidence="1">
        <name>Mg(2+)</name>
        <dbReference type="ChEBI" id="CHEBI:18420"/>
    </cofactor>
</comment>
<evidence type="ECO:0000259" key="6">
    <source>
        <dbReference type="PROSITE" id="PS51462"/>
    </source>
</evidence>
<reference evidence="7 8" key="1">
    <citation type="submission" date="2018-11" db="EMBL/GenBank/DDBJ databases">
        <authorList>
            <person name="Da X."/>
        </authorList>
    </citation>
    <scope>NUCLEOTIDE SEQUENCE [LARGE SCALE GENOMIC DNA]</scope>
    <source>
        <strain evidence="7 8">S14-144</strain>
    </source>
</reference>
<dbReference type="InterPro" id="IPR023353">
    <property type="entry name" value="LemA-like_dom_sf"/>
</dbReference>
<dbReference type="KEGG" id="nak:EH165_05745"/>
<evidence type="ECO:0000313" key="7">
    <source>
        <dbReference type="EMBL" id="AZI57722.1"/>
    </source>
</evidence>
<dbReference type="PROSITE" id="PS00893">
    <property type="entry name" value="NUDIX_BOX"/>
    <property type="match status" value="1"/>
</dbReference>
<proteinExistence type="inferred from homology"/>
<feature type="domain" description="Nudix hydrolase" evidence="6">
    <location>
        <begin position="165"/>
        <end position="308"/>
    </location>
</feature>
<dbReference type="Gene3D" id="3.90.79.10">
    <property type="entry name" value="Nucleoside Triphosphate Pyrophosphohydrolase"/>
    <property type="match status" value="1"/>
</dbReference>
<dbReference type="InterPro" id="IPR015797">
    <property type="entry name" value="NUDIX_hydrolase-like_dom_sf"/>
</dbReference>
<gene>
    <name evidence="7" type="ORF">EH165_05745</name>
</gene>
<organism evidence="7 8">
    <name type="scientific">Nakamurella antarctica</name>
    <dbReference type="NCBI Taxonomy" id="1902245"/>
    <lineage>
        <taxon>Bacteria</taxon>
        <taxon>Bacillati</taxon>
        <taxon>Actinomycetota</taxon>
        <taxon>Actinomycetes</taxon>
        <taxon>Nakamurellales</taxon>
        <taxon>Nakamurellaceae</taxon>
        <taxon>Nakamurella</taxon>
    </lineage>
</organism>